<dbReference type="NCBIfam" id="TIGR00658">
    <property type="entry name" value="orni_carb_tr"/>
    <property type="match status" value="1"/>
</dbReference>
<feature type="domain" description="Aspartate/ornithine carbamoyltransferase carbamoyl-P binding" evidence="10">
    <location>
        <begin position="9"/>
        <end position="147"/>
    </location>
</feature>
<dbReference type="PROSITE" id="PS00097">
    <property type="entry name" value="CARBAMOYLTRANSFERASE"/>
    <property type="match status" value="1"/>
</dbReference>
<dbReference type="InterPro" id="IPR036901">
    <property type="entry name" value="Asp/Orn_carbamoylTrfase_sf"/>
</dbReference>
<dbReference type="InterPro" id="IPR002292">
    <property type="entry name" value="Orn/put_carbamltrans"/>
</dbReference>
<dbReference type="EC" id="2.1.3.3" evidence="4 8"/>
<comment type="catalytic activity">
    <reaction evidence="7 8">
        <text>carbamoyl phosphate + L-ornithine = L-citrulline + phosphate + H(+)</text>
        <dbReference type="Rhea" id="RHEA:19513"/>
        <dbReference type="ChEBI" id="CHEBI:15378"/>
        <dbReference type="ChEBI" id="CHEBI:43474"/>
        <dbReference type="ChEBI" id="CHEBI:46911"/>
        <dbReference type="ChEBI" id="CHEBI:57743"/>
        <dbReference type="ChEBI" id="CHEBI:58228"/>
        <dbReference type="EC" id="2.1.3.3"/>
    </reaction>
</comment>
<dbReference type="EMBL" id="JASBQV010000026">
    <property type="protein sequence ID" value="MDI3236023.1"/>
    <property type="molecule type" value="Genomic_DNA"/>
</dbReference>
<feature type="binding site" evidence="8">
    <location>
        <begin position="233"/>
        <end position="234"/>
    </location>
    <ligand>
        <name>L-ornithine</name>
        <dbReference type="ChEBI" id="CHEBI:46911"/>
    </ligand>
</feature>
<feature type="domain" description="Aspartate/ornithine carbamoyltransferase Asp/Orn-binding" evidence="9">
    <location>
        <begin position="154"/>
        <end position="306"/>
    </location>
</feature>
<dbReference type="Pfam" id="PF02729">
    <property type="entry name" value="OTCace_N"/>
    <property type="match status" value="1"/>
</dbReference>
<dbReference type="PANTHER" id="PTHR45753">
    <property type="entry name" value="ORNITHINE CARBAMOYLTRANSFERASE, MITOCHONDRIAL"/>
    <property type="match status" value="1"/>
</dbReference>
<dbReference type="Gene3D" id="3.40.50.1370">
    <property type="entry name" value="Aspartate/ornithine carbamoyltransferase"/>
    <property type="match status" value="2"/>
</dbReference>
<evidence type="ECO:0000256" key="6">
    <source>
        <dbReference type="ARBA" id="ARBA00022679"/>
    </source>
</evidence>
<feature type="binding site" evidence="8">
    <location>
        <position position="83"/>
    </location>
    <ligand>
        <name>carbamoyl phosphate</name>
        <dbReference type="ChEBI" id="CHEBI:58228"/>
    </ligand>
</feature>
<dbReference type="Pfam" id="PF00185">
    <property type="entry name" value="OTCace"/>
    <property type="match status" value="1"/>
</dbReference>
<feature type="binding site" evidence="8">
    <location>
        <position position="107"/>
    </location>
    <ligand>
        <name>carbamoyl phosphate</name>
        <dbReference type="ChEBI" id="CHEBI:58228"/>
    </ligand>
</feature>
<dbReference type="Proteomes" id="UP001243286">
    <property type="component" value="Unassembled WGS sequence"/>
</dbReference>
<comment type="caution">
    <text evidence="11">The sequence shown here is derived from an EMBL/GenBank/DDBJ whole genome shotgun (WGS) entry which is preliminary data.</text>
</comment>
<keyword evidence="8" id="KW-0963">Cytoplasm</keyword>
<comment type="function">
    <text evidence="1">Reversibly catalyzes the transfer of the carbamoyl group from carbamoyl phosphate (CP) to the N(epsilon) atom of ornithine (ORN) to produce L-citrulline.</text>
</comment>
<dbReference type="HAMAP" id="MF_01109">
    <property type="entry name" value="OTCase"/>
    <property type="match status" value="1"/>
</dbReference>
<evidence type="ECO:0000256" key="3">
    <source>
        <dbReference type="ARBA" id="ARBA00007805"/>
    </source>
</evidence>
<evidence type="ECO:0000256" key="8">
    <source>
        <dbReference type="HAMAP-Rule" id="MF_01109"/>
    </source>
</evidence>
<dbReference type="SUPFAM" id="SSF53671">
    <property type="entry name" value="Aspartate/ornithine carbamoyltransferase"/>
    <property type="match status" value="1"/>
</dbReference>
<feature type="binding site" evidence="8">
    <location>
        <begin position="56"/>
        <end position="59"/>
    </location>
    <ligand>
        <name>carbamoyl phosphate</name>
        <dbReference type="ChEBI" id="CHEBI:58228"/>
    </ligand>
</feature>
<evidence type="ECO:0000256" key="5">
    <source>
        <dbReference type="ARBA" id="ARBA00016634"/>
    </source>
</evidence>
<gene>
    <name evidence="11" type="primary">argF</name>
    <name evidence="11" type="ORF">QK289_13485</name>
</gene>
<name>A0ABT6R5B0_9BACL</name>
<evidence type="ECO:0000259" key="10">
    <source>
        <dbReference type="Pfam" id="PF02729"/>
    </source>
</evidence>
<evidence type="ECO:0000313" key="12">
    <source>
        <dbReference type="Proteomes" id="UP001243286"/>
    </source>
</evidence>
<dbReference type="InterPro" id="IPR006132">
    <property type="entry name" value="Asp/Orn_carbamoyltranf_P-bd"/>
</dbReference>
<evidence type="ECO:0000256" key="4">
    <source>
        <dbReference type="ARBA" id="ARBA00013007"/>
    </source>
</evidence>
<keyword evidence="12" id="KW-1185">Reference proteome</keyword>
<dbReference type="PRINTS" id="PR00100">
    <property type="entry name" value="AOTCASE"/>
</dbReference>
<dbReference type="GO" id="GO:0004585">
    <property type="term" value="F:ornithine carbamoyltransferase activity"/>
    <property type="evidence" value="ECO:0007669"/>
    <property type="project" value="UniProtKB-EC"/>
</dbReference>
<protein>
    <recommendedName>
        <fullName evidence="5 8">Ornithine carbamoyltransferase</fullName>
        <shortName evidence="8">OTCase</shortName>
        <ecNumber evidence="4 8">2.1.3.3</ecNumber>
    </recommendedName>
</protein>
<feature type="binding site" evidence="8">
    <location>
        <begin position="269"/>
        <end position="270"/>
    </location>
    <ligand>
        <name>carbamoyl phosphate</name>
        <dbReference type="ChEBI" id="CHEBI:58228"/>
    </ligand>
</feature>
<reference evidence="11 12" key="1">
    <citation type="submission" date="2023-04" db="EMBL/GenBank/DDBJ databases">
        <title>Antarctic isolates genomes.</title>
        <authorList>
            <person name="Dimov S.G."/>
        </authorList>
    </citation>
    <scope>NUCLEOTIDE SEQUENCE [LARGE SCALE GENOMIC DNA]</scope>
    <source>
        <strain evidence="11 12">AL19</strain>
    </source>
</reference>
<sequence length="313" mass="34124">MTNTKQQLRHLLTLEELTAEGLTDLLELAKAVKQAPTTYAHTLSGKKVALLFEKASTRTRISFEVGVIELGGHPIVLNGSDMQIGRGESLGDTIQVMSRYVDALMIRTFAHETVETLAEHGTIPVINGLTDMHHPCQVLADLLTIEEHFGQRTGKVLTYIGDGNNMAHSLLIGGALSGMTIRICSPAAYAPDEMIVEQAKQLAKKTGGKIEQYTDPEKAVVGTDIIYSDVFASMGQEEQAGKRLEAFEGYQVNQTLLKLAADDVIFLHCLPAHRGEEVTAEVIDGPYSVVFDQAENRLHAQKALMIELIGSTQ</sequence>
<dbReference type="InterPro" id="IPR024904">
    <property type="entry name" value="OTCase_ArgI"/>
</dbReference>
<dbReference type="PRINTS" id="PR00102">
    <property type="entry name" value="OTCASE"/>
</dbReference>
<evidence type="ECO:0000256" key="2">
    <source>
        <dbReference type="ARBA" id="ARBA00004975"/>
    </source>
</evidence>
<feature type="binding site" evidence="8">
    <location>
        <position position="297"/>
    </location>
    <ligand>
        <name>carbamoyl phosphate</name>
        <dbReference type="ChEBI" id="CHEBI:58228"/>
    </ligand>
</feature>
<proteinExistence type="inferred from homology"/>
<evidence type="ECO:0000256" key="7">
    <source>
        <dbReference type="ARBA" id="ARBA00048772"/>
    </source>
</evidence>
<evidence type="ECO:0000313" key="11">
    <source>
        <dbReference type="EMBL" id="MDI3236023.1"/>
    </source>
</evidence>
<dbReference type="InterPro" id="IPR006131">
    <property type="entry name" value="Asp_carbamoyltransf_Asp/Orn-bd"/>
</dbReference>
<feature type="binding site" evidence="8">
    <location>
        <position position="165"/>
    </location>
    <ligand>
        <name>L-ornithine</name>
        <dbReference type="ChEBI" id="CHEBI:46911"/>
    </ligand>
</feature>
<evidence type="ECO:0000259" key="9">
    <source>
        <dbReference type="Pfam" id="PF00185"/>
    </source>
</evidence>
<feature type="binding site" evidence="8">
    <location>
        <begin position="134"/>
        <end position="137"/>
    </location>
    <ligand>
        <name>carbamoyl phosphate</name>
        <dbReference type="ChEBI" id="CHEBI:58228"/>
    </ligand>
</feature>
<accession>A0ABT6R5B0</accession>
<comment type="pathway">
    <text evidence="2">Amino-acid biosynthesis; L-arginine biosynthesis; L-arginine from L-ornithine and carbamoyl phosphate: step 1/3.</text>
</comment>
<feature type="binding site" evidence="8">
    <location>
        <position position="229"/>
    </location>
    <ligand>
        <name>L-ornithine</name>
        <dbReference type="ChEBI" id="CHEBI:46911"/>
    </ligand>
</feature>
<comment type="similarity">
    <text evidence="3 8">Belongs to the aspartate/ornithine carbamoyltransferase superfamily. OTCase family.</text>
</comment>
<comment type="subcellular location">
    <subcellularLocation>
        <location evidence="8">Cytoplasm</location>
    </subcellularLocation>
</comment>
<dbReference type="PANTHER" id="PTHR45753:SF3">
    <property type="entry name" value="ORNITHINE TRANSCARBAMYLASE, MITOCHONDRIAL"/>
    <property type="match status" value="1"/>
</dbReference>
<dbReference type="InterPro" id="IPR006130">
    <property type="entry name" value="Asp/Orn_carbamoylTrfase"/>
</dbReference>
<organism evidence="11 12">
    <name type="scientific">Exiguobacterium antarcticum</name>
    <dbReference type="NCBI Taxonomy" id="132920"/>
    <lineage>
        <taxon>Bacteria</taxon>
        <taxon>Bacillati</taxon>
        <taxon>Bacillota</taxon>
        <taxon>Bacilli</taxon>
        <taxon>Bacillales</taxon>
        <taxon>Bacillales Family XII. Incertae Sedis</taxon>
        <taxon>Exiguobacterium</taxon>
    </lineage>
</organism>
<keyword evidence="6 8" id="KW-0808">Transferase</keyword>
<evidence type="ECO:0000256" key="1">
    <source>
        <dbReference type="ARBA" id="ARBA00003822"/>
    </source>
</evidence>
<dbReference type="NCBIfam" id="NF001986">
    <property type="entry name" value="PRK00779.1"/>
    <property type="match status" value="1"/>
</dbReference>